<dbReference type="GO" id="GO:0030288">
    <property type="term" value="C:outer membrane-bounded periplasmic space"/>
    <property type="evidence" value="ECO:0007669"/>
    <property type="project" value="TreeGrafter"/>
</dbReference>
<dbReference type="InterPro" id="IPR020992">
    <property type="entry name" value="Tail_Prtase_C"/>
</dbReference>
<evidence type="ECO:0000256" key="4">
    <source>
        <dbReference type="ARBA" id="ARBA00022825"/>
    </source>
</evidence>
<sequence length="847" mass="96200">MIRAIIPCLILSVLASSLYSGPITIDKRERDQLKKETVYAIDLIQRYHYKQTSFSDIDTEELLKGYMDDLDRSRMFFLQEDVDFTVERFGSSLKSSYLYIGDLYPAFEIFNTYYERISERIAWIQERLQEPFDFESDELYLTDRSEVEWPASVEEADRLWEDRLTHELIMELLEDEPMELAIEKISKRYDRMKKFLDEIEVHNVQETFITSLAQLYDPHSNFFSWDSAQEFDIQISNALVGIGAQLRDVDGYCVIESLIPGGPAEMSGNLHPGDKIIAVAQGEEEPVDVVDMKLRKIVQQIRGETGTEVRLTVIPAHSAKRKIVPLIREKVELTANLATGDLYELPDESGDTRKVGVIELPSFYGEGAFGKDSISTSKDVEQLIGKFKDEGVDGLVLDLRRNGGGRLDEAVKLTGLFISEGPVVMKRTFNGEIEEDWDRNNKVAWDGPLVVLVSRASASASEIVAGALQSLGRAIVVGDESTHGKGTVQAPIDLRSAMQRLPMGHPLEVGTVKITVQQFYLPNGDSTQNRGVLSDIPLPSANMFLFDGEADLDNALSWDQIEPITYQLPERKNADFAIARPDILESVKSISEARQAESEEFAYLKENIAWYKERHDRKSVSLNLEKRRAEKEELESKRDYFDDTRDSLSRELKYVAKSVDLDLTEKKEKAHQAKLASTPLPNGQDRENQFYQKVFYYKSPEDEKIHEIWVEYFDYDAAIKESEAIAAVLSEAYDQSFTTDQMSEILTRFKNTDRASGFDVLDPFRDVLGADLDETAMLEAMPAFFTKMVEVDPDVLLERPKLDVPLRESLRIVRDWAEIQNPIDPAKVILSVASKQDETPAPTENTP</sequence>
<comment type="caution">
    <text evidence="7">The sequence shown here is derived from an EMBL/GenBank/DDBJ whole genome shotgun (WGS) entry which is preliminary data.</text>
</comment>
<keyword evidence="4 5" id="KW-0720">Serine protease</keyword>
<evidence type="ECO:0000259" key="6">
    <source>
        <dbReference type="PROSITE" id="PS50106"/>
    </source>
</evidence>
<proteinExistence type="inferred from homology"/>
<evidence type="ECO:0000313" key="7">
    <source>
        <dbReference type="EMBL" id="NDV61701.1"/>
    </source>
</evidence>
<dbReference type="InterPro" id="IPR040573">
    <property type="entry name" value="TSP_N"/>
</dbReference>
<evidence type="ECO:0000256" key="5">
    <source>
        <dbReference type="RuleBase" id="RU004404"/>
    </source>
</evidence>
<dbReference type="Gene3D" id="2.30.42.10">
    <property type="match status" value="1"/>
</dbReference>
<dbReference type="GO" id="GO:0006508">
    <property type="term" value="P:proteolysis"/>
    <property type="evidence" value="ECO:0007669"/>
    <property type="project" value="UniProtKB-KW"/>
</dbReference>
<keyword evidence="8" id="KW-1185">Reference proteome</keyword>
<dbReference type="PROSITE" id="PS50106">
    <property type="entry name" value="PDZ"/>
    <property type="match status" value="1"/>
</dbReference>
<dbReference type="Proteomes" id="UP000478417">
    <property type="component" value="Unassembled WGS sequence"/>
</dbReference>
<dbReference type="PANTHER" id="PTHR32060:SF22">
    <property type="entry name" value="CARBOXYL-TERMINAL-PROCESSING PEPTIDASE 3, CHLOROPLASTIC"/>
    <property type="match status" value="1"/>
</dbReference>
<dbReference type="GO" id="GO:0004175">
    <property type="term" value="F:endopeptidase activity"/>
    <property type="evidence" value="ECO:0007669"/>
    <property type="project" value="TreeGrafter"/>
</dbReference>
<dbReference type="RefSeq" id="WP_163962856.1">
    <property type="nucleotide sequence ID" value="NZ_JAAGNX010000001.1"/>
</dbReference>
<dbReference type="Gene3D" id="3.90.226.10">
    <property type="entry name" value="2-enoyl-CoA Hydratase, Chain A, domain 1"/>
    <property type="match status" value="1"/>
</dbReference>
<dbReference type="CDD" id="cd06782">
    <property type="entry name" value="cpPDZ_CPP-like"/>
    <property type="match status" value="1"/>
</dbReference>
<dbReference type="SMART" id="SM00245">
    <property type="entry name" value="TSPc"/>
    <property type="match status" value="1"/>
</dbReference>
<evidence type="ECO:0000313" key="8">
    <source>
        <dbReference type="Proteomes" id="UP000478417"/>
    </source>
</evidence>
<organism evidence="7 8">
    <name type="scientific">Oceanipulchritudo coccoides</name>
    <dbReference type="NCBI Taxonomy" id="2706888"/>
    <lineage>
        <taxon>Bacteria</taxon>
        <taxon>Pseudomonadati</taxon>
        <taxon>Verrucomicrobiota</taxon>
        <taxon>Opitutia</taxon>
        <taxon>Puniceicoccales</taxon>
        <taxon>Oceanipulchritudinaceae</taxon>
        <taxon>Oceanipulchritudo</taxon>
    </lineage>
</organism>
<feature type="domain" description="PDZ" evidence="6">
    <location>
        <begin position="232"/>
        <end position="302"/>
    </location>
</feature>
<dbReference type="Pfam" id="PF17804">
    <property type="entry name" value="TSP_NTD"/>
    <property type="match status" value="1"/>
</dbReference>
<dbReference type="SUPFAM" id="SSF50156">
    <property type="entry name" value="PDZ domain-like"/>
    <property type="match status" value="1"/>
</dbReference>
<dbReference type="InterPro" id="IPR001478">
    <property type="entry name" value="PDZ"/>
</dbReference>
<evidence type="ECO:0000256" key="2">
    <source>
        <dbReference type="ARBA" id="ARBA00022670"/>
    </source>
</evidence>
<dbReference type="InterPro" id="IPR005151">
    <property type="entry name" value="Tail-specific_protease"/>
</dbReference>
<dbReference type="SUPFAM" id="SSF52096">
    <property type="entry name" value="ClpP/crotonase"/>
    <property type="match status" value="1"/>
</dbReference>
<evidence type="ECO:0000256" key="1">
    <source>
        <dbReference type="ARBA" id="ARBA00009179"/>
    </source>
</evidence>
<dbReference type="Pfam" id="PF11818">
    <property type="entry name" value="DUF3340"/>
    <property type="match status" value="1"/>
</dbReference>
<protein>
    <submittedName>
        <fullName evidence="7">Tail-specific protease</fullName>
    </submittedName>
</protein>
<dbReference type="EMBL" id="JAAGNX010000001">
    <property type="protein sequence ID" value="NDV61701.1"/>
    <property type="molecule type" value="Genomic_DNA"/>
</dbReference>
<accession>A0A6B2LYG0</accession>
<dbReference type="InterPro" id="IPR029045">
    <property type="entry name" value="ClpP/crotonase-like_dom_sf"/>
</dbReference>
<dbReference type="PANTHER" id="PTHR32060">
    <property type="entry name" value="TAIL-SPECIFIC PROTEASE"/>
    <property type="match status" value="1"/>
</dbReference>
<dbReference type="InterPro" id="IPR036034">
    <property type="entry name" value="PDZ_sf"/>
</dbReference>
<dbReference type="Pfam" id="PF03572">
    <property type="entry name" value="Peptidase_S41"/>
    <property type="match status" value="1"/>
</dbReference>
<dbReference type="GO" id="GO:0007165">
    <property type="term" value="P:signal transduction"/>
    <property type="evidence" value="ECO:0007669"/>
    <property type="project" value="TreeGrafter"/>
</dbReference>
<dbReference type="InterPro" id="IPR004447">
    <property type="entry name" value="Peptidase_S41A"/>
</dbReference>
<dbReference type="Pfam" id="PF00595">
    <property type="entry name" value="PDZ"/>
    <property type="match status" value="1"/>
</dbReference>
<keyword evidence="3 5" id="KW-0378">Hydrolase</keyword>
<comment type="similarity">
    <text evidence="1 5">Belongs to the peptidase S41A family.</text>
</comment>
<evidence type="ECO:0000256" key="3">
    <source>
        <dbReference type="ARBA" id="ARBA00022801"/>
    </source>
</evidence>
<gene>
    <name evidence="7" type="ORF">G0Q06_04490</name>
</gene>
<reference evidence="7 8" key="1">
    <citation type="submission" date="2020-02" db="EMBL/GenBank/DDBJ databases">
        <title>Albibacoteraceae fam. nov., the first described family within the subdivision 4 Verrucomicrobia.</title>
        <authorList>
            <person name="Xi F."/>
        </authorList>
    </citation>
    <scope>NUCLEOTIDE SEQUENCE [LARGE SCALE GENOMIC DNA]</scope>
    <source>
        <strain evidence="7 8">CK1056</strain>
    </source>
</reference>
<dbReference type="FunFam" id="3.90.226.10:FF:000090">
    <property type="entry name" value="Tail-specific protease"/>
    <property type="match status" value="1"/>
</dbReference>
<dbReference type="AlphaFoldDB" id="A0A6B2LYG0"/>
<dbReference type="CDD" id="cd07560">
    <property type="entry name" value="Peptidase_S41_CPP"/>
    <property type="match status" value="1"/>
</dbReference>
<dbReference type="GO" id="GO:0008236">
    <property type="term" value="F:serine-type peptidase activity"/>
    <property type="evidence" value="ECO:0007669"/>
    <property type="project" value="UniProtKB-KW"/>
</dbReference>
<dbReference type="NCBIfam" id="TIGR00225">
    <property type="entry name" value="prc"/>
    <property type="match status" value="1"/>
</dbReference>
<keyword evidence="2 5" id="KW-0645">Protease</keyword>
<dbReference type="SMART" id="SM00228">
    <property type="entry name" value="PDZ"/>
    <property type="match status" value="1"/>
</dbReference>
<name>A0A6B2LYG0_9BACT</name>